<accession>A0AA40FRX0</accession>
<proteinExistence type="predicted"/>
<protein>
    <submittedName>
        <fullName evidence="1">Uncharacterized protein</fullName>
    </submittedName>
</protein>
<comment type="caution">
    <text evidence="1">The sequence shown here is derived from an EMBL/GenBank/DDBJ whole genome shotgun (WGS) entry which is preliminary data.</text>
</comment>
<organism evidence="1 2">
    <name type="scientific">Melipona bicolor</name>
    <dbReference type="NCBI Taxonomy" id="60889"/>
    <lineage>
        <taxon>Eukaryota</taxon>
        <taxon>Metazoa</taxon>
        <taxon>Ecdysozoa</taxon>
        <taxon>Arthropoda</taxon>
        <taxon>Hexapoda</taxon>
        <taxon>Insecta</taxon>
        <taxon>Pterygota</taxon>
        <taxon>Neoptera</taxon>
        <taxon>Endopterygota</taxon>
        <taxon>Hymenoptera</taxon>
        <taxon>Apocrita</taxon>
        <taxon>Aculeata</taxon>
        <taxon>Apoidea</taxon>
        <taxon>Anthophila</taxon>
        <taxon>Apidae</taxon>
        <taxon>Melipona</taxon>
    </lineage>
</organism>
<name>A0AA40FRX0_9HYME</name>
<dbReference type="Proteomes" id="UP001177670">
    <property type="component" value="Unassembled WGS sequence"/>
</dbReference>
<evidence type="ECO:0000313" key="2">
    <source>
        <dbReference type="Proteomes" id="UP001177670"/>
    </source>
</evidence>
<keyword evidence="2" id="KW-1185">Reference proteome</keyword>
<dbReference type="AlphaFoldDB" id="A0AA40FRX0"/>
<gene>
    <name evidence="1" type="ORF">K0M31_007183</name>
</gene>
<reference evidence="1" key="1">
    <citation type="submission" date="2021-10" db="EMBL/GenBank/DDBJ databases">
        <title>Melipona bicolor Genome sequencing and assembly.</title>
        <authorList>
            <person name="Araujo N.S."/>
            <person name="Arias M.C."/>
        </authorList>
    </citation>
    <scope>NUCLEOTIDE SEQUENCE</scope>
    <source>
        <strain evidence="1">USP_2M_L1-L4_2017</strain>
        <tissue evidence="1">Whole body</tissue>
    </source>
</reference>
<evidence type="ECO:0000313" key="1">
    <source>
        <dbReference type="EMBL" id="KAK1124159.1"/>
    </source>
</evidence>
<sequence length="104" mass="12025">MNVTNISQNFCAIEQLRFFVLSDSRLKSERAEHRQQHLRFLDSFRARDDQDADEDEVSSASINLSGVTWQFFSLDPRTALRDVALRLPLHHVYEGYHLAGIAHP</sequence>
<dbReference type="EMBL" id="JAHYIQ010000019">
    <property type="protein sequence ID" value="KAK1124159.1"/>
    <property type="molecule type" value="Genomic_DNA"/>
</dbReference>